<gene>
    <name evidence="4" type="ordered locus">BBR47_55860</name>
</gene>
<feature type="transmembrane region" description="Helical" evidence="2">
    <location>
        <begin position="26"/>
        <end position="47"/>
    </location>
</feature>
<evidence type="ECO:0000313" key="5">
    <source>
        <dbReference type="Proteomes" id="UP000001877"/>
    </source>
</evidence>
<proteinExistence type="predicted"/>
<keyword evidence="2" id="KW-0812">Transmembrane</keyword>
<dbReference type="KEGG" id="bbe:BBR47_55860"/>
<protein>
    <recommendedName>
        <fullName evidence="3">MurNAc-LAA domain-containing protein</fullName>
    </recommendedName>
</protein>
<dbReference type="SUPFAM" id="SSF53187">
    <property type="entry name" value="Zn-dependent exopeptidases"/>
    <property type="match status" value="1"/>
</dbReference>
<dbReference type="GO" id="GO:0008745">
    <property type="term" value="F:N-acetylmuramoyl-L-alanine amidase activity"/>
    <property type="evidence" value="ECO:0007669"/>
    <property type="project" value="InterPro"/>
</dbReference>
<keyword evidence="2" id="KW-0472">Membrane</keyword>
<dbReference type="STRING" id="358681.BBR47_55860"/>
<sequence>MKIIYISVNVVHCQTLHFPFAKYNGMYFFICNFPKVVFLIRFFTLYIERKFWPEYLTKLKGGITMKELKGKKIVIDPGHGGIHPGKTYEGRQEKDVTLKMSKILEELLEAEGAKVYLTRTRDEDFGGTDADDDIMKRVKYINKKYKGKGIDVLVSIHVNTERAFNRIGAFYQEGAKASKTLAKNIAVNMGKNSFEDDLAILRETTVAGAKSLIEIAQIDEEWLDDSDRLKDVANEIAMGLNDYFHDLRLGRV</sequence>
<feature type="domain" description="MurNAc-LAA" evidence="3">
    <location>
        <begin position="73"/>
        <end position="241"/>
    </location>
</feature>
<evidence type="ECO:0000313" key="4">
    <source>
        <dbReference type="EMBL" id="BAH46563.1"/>
    </source>
</evidence>
<dbReference type="PANTHER" id="PTHR30404:SF0">
    <property type="entry name" value="N-ACETYLMURAMOYL-L-ALANINE AMIDASE AMIC"/>
    <property type="match status" value="1"/>
</dbReference>
<dbReference type="GO" id="GO:0030288">
    <property type="term" value="C:outer membrane-bounded periplasmic space"/>
    <property type="evidence" value="ECO:0007669"/>
    <property type="project" value="TreeGrafter"/>
</dbReference>
<accession>C0Z8D6</accession>
<evidence type="ECO:0000256" key="2">
    <source>
        <dbReference type="SAM" id="Phobius"/>
    </source>
</evidence>
<dbReference type="CDD" id="cd02696">
    <property type="entry name" value="MurNAc-LAA"/>
    <property type="match status" value="1"/>
</dbReference>
<keyword evidence="5" id="KW-1185">Reference proteome</keyword>
<dbReference type="eggNOG" id="COG0860">
    <property type="taxonomic scope" value="Bacteria"/>
</dbReference>
<dbReference type="Gene3D" id="3.40.630.40">
    <property type="entry name" value="Zn-dependent exopeptidases"/>
    <property type="match status" value="1"/>
</dbReference>
<evidence type="ECO:0000256" key="1">
    <source>
        <dbReference type="ARBA" id="ARBA00022801"/>
    </source>
</evidence>
<dbReference type="Proteomes" id="UP000001877">
    <property type="component" value="Chromosome"/>
</dbReference>
<dbReference type="InterPro" id="IPR002508">
    <property type="entry name" value="MurNAc-LAA_cat"/>
</dbReference>
<dbReference type="GO" id="GO:0009253">
    <property type="term" value="P:peptidoglycan catabolic process"/>
    <property type="evidence" value="ECO:0007669"/>
    <property type="project" value="InterPro"/>
</dbReference>
<keyword evidence="1" id="KW-0378">Hydrolase</keyword>
<dbReference type="EMBL" id="AP008955">
    <property type="protein sequence ID" value="BAH46563.1"/>
    <property type="molecule type" value="Genomic_DNA"/>
</dbReference>
<organism evidence="4 5">
    <name type="scientific">Brevibacillus brevis (strain 47 / JCM 6285 / NBRC 100599)</name>
    <dbReference type="NCBI Taxonomy" id="358681"/>
    <lineage>
        <taxon>Bacteria</taxon>
        <taxon>Bacillati</taxon>
        <taxon>Bacillota</taxon>
        <taxon>Bacilli</taxon>
        <taxon>Bacillales</taxon>
        <taxon>Paenibacillaceae</taxon>
        <taxon>Brevibacillus</taxon>
    </lineage>
</organism>
<dbReference type="HOGENOM" id="CLU_014322_7_3_9"/>
<dbReference type="Pfam" id="PF01520">
    <property type="entry name" value="Amidase_3"/>
    <property type="match status" value="1"/>
</dbReference>
<dbReference type="PANTHER" id="PTHR30404">
    <property type="entry name" value="N-ACETYLMURAMOYL-L-ALANINE AMIDASE"/>
    <property type="match status" value="1"/>
</dbReference>
<name>C0Z8D6_BREBN</name>
<keyword evidence="2" id="KW-1133">Transmembrane helix</keyword>
<dbReference type="AlphaFoldDB" id="C0Z8D6"/>
<dbReference type="InterPro" id="IPR050695">
    <property type="entry name" value="N-acetylmuramoyl_amidase_3"/>
</dbReference>
<evidence type="ECO:0000259" key="3">
    <source>
        <dbReference type="Pfam" id="PF01520"/>
    </source>
</evidence>
<reference evidence="4 5" key="1">
    <citation type="submission" date="2005-03" db="EMBL/GenBank/DDBJ databases">
        <title>Brevibacillus brevis strain 47, complete genome.</title>
        <authorList>
            <person name="Hosoyama A."/>
            <person name="Yamada R."/>
            <person name="Hongo Y."/>
            <person name="Terui Y."/>
            <person name="Ankai A."/>
            <person name="Masuyama W."/>
            <person name="Sekiguchi M."/>
            <person name="Takeda T."/>
            <person name="Asano K."/>
            <person name="Ohji S."/>
            <person name="Ichikawa N."/>
            <person name="Narita S."/>
            <person name="Aoki N."/>
            <person name="Miura H."/>
            <person name="Matsushita S."/>
            <person name="Sekigawa T."/>
            <person name="Yamagata H."/>
            <person name="Yoshikawa H."/>
            <person name="Udaka S."/>
            <person name="Tanikawa S."/>
            <person name="Fujita N."/>
        </authorList>
    </citation>
    <scope>NUCLEOTIDE SEQUENCE [LARGE SCALE GENOMIC DNA]</scope>
    <source>
        <strain evidence="5">47 / JCM 6285 / NBRC 100599</strain>
    </source>
</reference>